<proteinExistence type="predicted"/>
<dbReference type="EMBL" id="CVTF01000086">
    <property type="protein sequence ID" value="CRL92400.1"/>
    <property type="molecule type" value="Genomic_DNA"/>
</dbReference>
<evidence type="ECO:0000313" key="1">
    <source>
        <dbReference type="EMBL" id="CRL92400.1"/>
    </source>
</evidence>
<sequence length="37" mass="3957">MPSESLSDGICSDNLIYSGLTKTSTALPRLSSKRTIL</sequence>
<reference evidence="1 2" key="1">
    <citation type="submission" date="2014-11" db="EMBL/GenBank/DDBJ databases">
        <authorList>
            <person name="Diene M.Seydina."/>
        </authorList>
    </citation>
    <scope>NUCLEOTIDE SEQUENCE [LARGE SCALE GENOMIC DNA]</scope>
    <source>
        <strain evidence="1 2">Neisseria meningitidis CHUV</strain>
    </source>
</reference>
<protein>
    <submittedName>
        <fullName evidence="1">Uncharacterized protein</fullName>
    </submittedName>
</protein>
<name>A0A0H5DLV5_NEIMI</name>
<dbReference type="AlphaFoldDB" id="A0A0H5DLV5"/>
<accession>A0A0H5DLV5</accession>
<organism evidence="1 2">
    <name type="scientific">Neisseria meningitidis serogroup B</name>
    <dbReference type="NCBI Taxonomy" id="491"/>
    <lineage>
        <taxon>Bacteria</taxon>
        <taxon>Pseudomonadati</taxon>
        <taxon>Pseudomonadota</taxon>
        <taxon>Betaproteobacteria</taxon>
        <taxon>Neisseriales</taxon>
        <taxon>Neisseriaceae</taxon>
        <taxon>Neisseria</taxon>
    </lineage>
</organism>
<evidence type="ECO:0000313" key="2">
    <source>
        <dbReference type="Proteomes" id="UP000182715"/>
    </source>
</evidence>
<dbReference type="Proteomes" id="UP000182715">
    <property type="component" value="Unassembled WGS sequence"/>
</dbReference>